<dbReference type="RefSeq" id="WP_136459332.1">
    <property type="nucleotide sequence ID" value="NZ_SRSF01000004.1"/>
</dbReference>
<accession>A0A4V3XL28</accession>
<organism evidence="3 4">
    <name type="scientific">Neolewinella litorea</name>
    <dbReference type="NCBI Taxonomy" id="2562452"/>
    <lineage>
        <taxon>Bacteria</taxon>
        <taxon>Pseudomonadati</taxon>
        <taxon>Bacteroidota</taxon>
        <taxon>Saprospiria</taxon>
        <taxon>Saprospirales</taxon>
        <taxon>Lewinellaceae</taxon>
        <taxon>Neolewinella</taxon>
    </lineage>
</organism>
<keyword evidence="2" id="KW-0472">Membrane</keyword>
<feature type="transmembrane region" description="Helical" evidence="2">
    <location>
        <begin position="76"/>
        <end position="94"/>
    </location>
</feature>
<evidence type="ECO:0000313" key="3">
    <source>
        <dbReference type="EMBL" id="THH39263.1"/>
    </source>
</evidence>
<keyword evidence="2" id="KW-1133">Transmembrane helix</keyword>
<keyword evidence="2" id="KW-0812">Transmembrane</keyword>
<protein>
    <submittedName>
        <fullName evidence="3">Uncharacterized protein</fullName>
    </submittedName>
</protein>
<keyword evidence="4" id="KW-1185">Reference proteome</keyword>
<evidence type="ECO:0000256" key="2">
    <source>
        <dbReference type="SAM" id="Phobius"/>
    </source>
</evidence>
<evidence type="ECO:0000313" key="4">
    <source>
        <dbReference type="Proteomes" id="UP000308528"/>
    </source>
</evidence>
<dbReference type="EMBL" id="SRSF01000004">
    <property type="protein sequence ID" value="THH39263.1"/>
    <property type="molecule type" value="Genomic_DNA"/>
</dbReference>
<gene>
    <name evidence="3" type="ORF">E4021_10925</name>
</gene>
<dbReference type="OrthoDB" id="1489296at2"/>
<evidence type="ECO:0000256" key="1">
    <source>
        <dbReference type="SAM" id="MobiDB-lite"/>
    </source>
</evidence>
<dbReference type="AlphaFoldDB" id="A0A4V3XL28"/>
<reference evidence="3 4" key="1">
    <citation type="submission" date="2019-04" db="EMBL/GenBank/DDBJ databases">
        <title>Lewinella litorea sp. nov., isolated from a marine sand.</title>
        <authorList>
            <person name="Yoon J.-H."/>
        </authorList>
    </citation>
    <scope>NUCLEOTIDE SEQUENCE [LARGE SCALE GENOMIC DNA]</scope>
    <source>
        <strain evidence="3 4">HSMS-39</strain>
    </source>
</reference>
<proteinExistence type="predicted"/>
<comment type="caution">
    <text evidence="3">The sequence shown here is derived from an EMBL/GenBank/DDBJ whole genome shotgun (WGS) entry which is preliminary data.</text>
</comment>
<name>A0A4V3XL28_9BACT</name>
<dbReference type="Proteomes" id="UP000308528">
    <property type="component" value="Unassembled WGS sequence"/>
</dbReference>
<sequence length="105" mass="11596">MILPSTAFLSGPAPKGLPDPLWDREREDAAVASRRHEAWRSHTASEHDRGQRSGLFLFSAGGSLSESAEEVLVTPLWAYLLSAALVVAILYYFFRVLRASTAYES</sequence>
<feature type="region of interest" description="Disordered" evidence="1">
    <location>
        <begin position="1"/>
        <end position="22"/>
    </location>
</feature>